<dbReference type="EMBL" id="CCYD01001863">
    <property type="protein sequence ID" value="CEG45907.1"/>
    <property type="molecule type" value="Genomic_DNA"/>
</dbReference>
<comment type="catalytic activity">
    <reaction evidence="18">
        <text>a di-trans,poly-cis-dolichyl phosphate + UDP-N-acetyl-alpha-D-glucosamine = an N-acetyl-alpha-D-glucosaminyl-diphospho-di-trans,poly-cis-dolichol + UMP</text>
        <dbReference type="Rhea" id="RHEA:13289"/>
        <dbReference type="Rhea" id="RHEA-COMP:19498"/>
        <dbReference type="Rhea" id="RHEA-COMP:19507"/>
        <dbReference type="ChEBI" id="CHEBI:57683"/>
        <dbReference type="ChEBI" id="CHEBI:57705"/>
        <dbReference type="ChEBI" id="CHEBI:57865"/>
        <dbReference type="ChEBI" id="CHEBI:58427"/>
        <dbReference type="EC" id="2.7.8.15"/>
    </reaction>
    <physiologicalReaction direction="left-to-right" evidence="18">
        <dbReference type="Rhea" id="RHEA:13290"/>
    </physiologicalReaction>
</comment>
<dbReference type="GO" id="GO:0003975">
    <property type="term" value="F:UDP-N-acetylglucosamine-dolichyl-phosphate N-acetylglucosaminephosphotransferase activity"/>
    <property type="evidence" value="ECO:0007669"/>
    <property type="project" value="UniProtKB-EC"/>
</dbReference>
<dbReference type="EC" id="2.7.8.15" evidence="5"/>
<evidence type="ECO:0000256" key="15">
    <source>
        <dbReference type="ARBA" id="ARBA00029567"/>
    </source>
</evidence>
<evidence type="ECO:0000313" key="24">
    <source>
        <dbReference type="Proteomes" id="UP000054928"/>
    </source>
</evidence>
<evidence type="ECO:0000256" key="9">
    <source>
        <dbReference type="ARBA" id="ARBA00022692"/>
    </source>
</evidence>
<evidence type="ECO:0000256" key="10">
    <source>
        <dbReference type="ARBA" id="ARBA00022723"/>
    </source>
</evidence>
<protein>
    <recommendedName>
        <fullName evidence="6">UDP-N-acetylglucosamine--dolichyl-phosphate N-acetylglucosaminephosphotransferase</fullName>
        <ecNumber evidence="5">2.7.8.15</ecNumber>
    </recommendedName>
    <alternativeName>
        <fullName evidence="15">GlcNAc-1-P transferase</fullName>
    </alternativeName>
    <alternativeName>
        <fullName evidence="16">N-acetylglucosamine-1-phosphate transferase</fullName>
    </alternativeName>
</protein>
<sequence length="705" mass="79141">MVFSSTTLMASVISAALAGAAIGLYMGTQCVSVCQKKSRKNGIMRSFTCLLCRKEKKDFPKRLILVRHGESEGNIDPSLYGRVPDNAMHLTELGYEQALAAGKSIKNIVGNETMRFIVSPYVRTIETFSGILKAWGFQGKSIPWSEEPRIREQDFGNFQEPMRIRECKAQRRRFGSFFYRFPSGESPADVYDRVSSFLESLYRLFEKSSEENYVLVTHGVAIRVILTRYFKYRISEFEMLENFHNGELAVLEFNERLGKFMLKTIVSNHVHIHDDGSVSVTTDETTQLRLHSSETMSSVTKPYASSPINHFRHPPPPSPPVSSTASSPRQESAAIFPSTPTLSIFLIPVIGRRMPAKLSGKDLCKRGTPAGDIPIPEALGIVSGLVYVVALVATVLIVVDNADVRRMMAWGIISILSMILLGFTDDLSDLRWRHKLLFPPLASLPLLINYAGLTAVVLPKPIHFLFEKDTFLYTVLNPIVPLSDGGEIAELGLFYYLYMGMMAVFCTNAINIYAGVNGLEAGQSFVIGAAVIVQNVWQIVLGHDNEHFHYLSLMFMVPYLATTLGLLKHNWYPSRVFVGDTFCYYAGMTFAVCGILGHFSKTLLLFFFPQVLNFLYSLPQLLKIVPCPRHRLPKFNAKTGLLEPSTITPESTRSNFTIINLFLVVFGPMKEKHLVMALLAFQMLCCCLAFYIRYGISGYFYDFVQ</sequence>
<evidence type="ECO:0000256" key="18">
    <source>
        <dbReference type="ARBA" id="ARBA00045078"/>
    </source>
</evidence>
<organism evidence="23 24">
    <name type="scientific">Plasmopara halstedii</name>
    <name type="common">Downy mildew of sunflower</name>
    <dbReference type="NCBI Taxonomy" id="4781"/>
    <lineage>
        <taxon>Eukaryota</taxon>
        <taxon>Sar</taxon>
        <taxon>Stramenopiles</taxon>
        <taxon>Oomycota</taxon>
        <taxon>Peronosporomycetes</taxon>
        <taxon>Peronosporales</taxon>
        <taxon>Peronosporaceae</taxon>
        <taxon>Plasmopara</taxon>
    </lineage>
</organism>
<evidence type="ECO:0000256" key="20">
    <source>
        <dbReference type="PIRSR" id="PIRSR613078-2"/>
    </source>
</evidence>
<dbReference type="GO" id="GO:0016757">
    <property type="term" value="F:glycosyltransferase activity"/>
    <property type="evidence" value="ECO:0007669"/>
    <property type="project" value="UniProtKB-KW"/>
</dbReference>
<keyword evidence="9 22" id="KW-0812">Transmembrane</keyword>
<dbReference type="GO" id="GO:0006488">
    <property type="term" value="P:dolichol-linked oligosaccharide biosynthetic process"/>
    <property type="evidence" value="ECO:0007669"/>
    <property type="project" value="InterPro"/>
</dbReference>
<keyword evidence="24" id="KW-1185">Reference proteome</keyword>
<dbReference type="Pfam" id="PF00953">
    <property type="entry name" value="Glycos_transf_4"/>
    <property type="match status" value="1"/>
</dbReference>
<dbReference type="InterPro" id="IPR013078">
    <property type="entry name" value="His_Pase_superF_clade-1"/>
</dbReference>
<keyword evidence="8" id="KW-0808">Transferase</keyword>
<keyword evidence="11" id="KW-0256">Endoplasmic reticulum</keyword>
<evidence type="ECO:0000256" key="3">
    <source>
        <dbReference type="ARBA" id="ARBA00004922"/>
    </source>
</evidence>
<evidence type="ECO:0000313" key="23">
    <source>
        <dbReference type="EMBL" id="CEG45907.1"/>
    </source>
</evidence>
<dbReference type="Pfam" id="PF00300">
    <property type="entry name" value="His_Phos_1"/>
    <property type="match status" value="1"/>
</dbReference>
<keyword evidence="13 22" id="KW-1133">Transmembrane helix</keyword>
<keyword evidence="12" id="KW-0460">Magnesium</keyword>
<evidence type="ECO:0000256" key="17">
    <source>
        <dbReference type="ARBA" id="ARBA00044717"/>
    </source>
</evidence>
<feature type="transmembrane region" description="Helical" evidence="22">
    <location>
        <begin position="525"/>
        <end position="542"/>
    </location>
</feature>
<dbReference type="GO" id="GO:0005789">
    <property type="term" value="C:endoplasmic reticulum membrane"/>
    <property type="evidence" value="ECO:0007669"/>
    <property type="project" value="UniProtKB-SubCell"/>
</dbReference>
<feature type="compositionally biased region" description="Polar residues" evidence="21">
    <location>
        <begin position="289"/>
        <end position="300"/>
    </location>
</feature>
<dbReference type="Gene3D" id="3.40.50.1240">
    <property type="entry name" value="Phosphoglycerate mutase-like"/>
    <property type="match status" value="1"/>
</dbReference>
<feature type="active site" description="Proton donor/acceptor" evidence="19">
    <location>
        <position position="152"/>
    </location>
</feature>
<evidence type="ECO:0000256" key="5">
    <source>
        <dbReference type="ARBA" id="ARBA00013225"/>
    </source>
</evidence>
<evidence type="ECO:0000256" key="11">
    <source>
        <dbReference type="ARBA" id="ARBA00022824"/>
    </source>
</evidence>
<dbReference type="AlphaFoldDB" id="A0A0N7L727"/>
<evidence type="ECO:0000256" key="7">
    <source>
        <dbReference type="ARBA" id="ARBA00022676"/>
    </source>
</evidence>
<comment type="subcellular location">
    <subcellularLocation>
        <location evidence="2">Endoplasmic reticulum membrane</location>
        <topology evidence="2">Multi-pass membrane protein</topology>
    </subcellularLocation>
</comment>
<evidence type="ECO:0000256" key="6">
    <source>
        <dbReference type="ARBA" id="ARBA00017659"/>
    </source>
</evidence>
<comment type="pathway">
    <text evidence="3">Protein modification; protein glycosylation.</text>
</comment>
<evidence type="ECO:0000256" key="21">
    <source>
        <dbReference type="SAM" id="MobiDB-lite"/>
    </source>
</evidence>
<dbReference type="InterPro" id="IPR000715">
    <property type="entry name" value="Glycosyl_transferase_4"/>
</dbReference>
<proteinExistence type="inferred from homology"/>
<dbReference type="SUPFAM" id="SSF53254">
    <property type="entry name" value="Phosphoglycerate mutase-like"/>
    <property type="match status" value="1"/>
</dbReference>
<feature type="transmembrane region" description="Helical" evidence="22">
    <location>
        <begin position="436"/>
        <end position="458"/>
    </location>
</feature>
<evidence type="ECO:0000256" key="16">
    <source>
        <dbReference type="ARBA" id="ARBA00033238"/>
    </source>
</evidence>
<feature type="transmembrane region" description="Helical" evidence="22">
    <location>
        <begin position="548"/>
        <end position="567"/>
    </location>
</feature>
<dbReference type="InterPro" id="IPR029033">
    <property type="entry name" value="His_PPase_superfam"/>
</dbReference>
<dbReference type="OrthoDB" id="10262326at2759"/>
<evidence type="ECO:0000256" key="22">
    <source>
        <dbReference type="SAM" id="Phobius"/>
    </source>
</evidence>
<dbReference type="CDD" id="cd06855">
    <property type="entry name" value="GT_GPT_euk"/>
    <property type="match status" value="1"/>
</dbReference>
<dbReference type="CDD" id="cd07067">
    <property type="entry name" value="HP_PGM_like"/>
    <property type="match status" value="1"/>
</dbReference>
<keyword evidence="10" id="KW-0479">Metal-binding</keyword>
<dbReference type="UniPathway" id="UPA00378"/>
<feature type="transmembrane region" description="Helical" evidence="22">
    <location>
        <begin position="576"/>
        <end position="597"/>
    </location>
</feature>
<evidence type="ECO:0000256" key="4">
    <source>
        <dbReference type="ARBA" id="ARBA00009317"/>
    </source>
</evidence>
<dbReference type="GO" id="GO:0046872">
    <property type="term" value="F:metal ion binding"/>
    <property type="evidence" value="ECO:0007669"/>
    <property type="project" value="UniProtKB-KW"/>
</dbReference>
<keyword evidence="7" id="KW-0328">Glycosyltransferase</keyword>
<dbReference type="SMART" id="SM00855">
    <property type="entry name" value="PGAM"/>
    <property type="match status" value="1"/>
</dbReference>
<evidence type="ECO:0000256" key="13">
    <source>
        <dbReference type="ARBA" id="ARBA00022989"/>
    </source>
</evidence>
<accession>A0A0N7L727</accession>
<dbReference type="InterPro" id="IPR001345">
    <property type="entry name" value="PG/BPGM_mutase_AS"/>
</dbReference>
<feature type="transmembrane region" description="Helical" evidence="22">
    <location>
        <begin position="378"/>
        <end position="399"/>
    </location>
</feature>
<dbReference type="PROSITE" id="PS00175">
    <property type="entry name" value="PG_MUTASE"/>
    <property type="match status" value="1"/>
</dbReference>
<dbReference type="RefSeq" id="XP_024582276.1">
    <property type="nucleotide sequence ID" value="XM_024716704.1"/>
</dbReference>
<keyword evidence="14 22" id="KW-0472">Membrane</keyword>
<reference evidence="24" key="1">
    <citation type="submission" date="2014-09" db="EMBL/GenBank/DDBJ databases">
        <authorList>
            <person name="Sharma Rahul"/>
            <person name="Thines Marco"/>
        </authorList>
    </citation>
    <scope>NUCLEOTIDE SEQUENCE [LARGE SCALE GENOMIC DNA]</scope>
</reference>
<evidence type="ECO:0000256" key="8">
    <source>
        <dbReference type="ARBA" id="ARBA00022679"/>
    </source>
</evidence>
<feature type="binding site" evidence="20">
    <location>
        <position position="123"/>
    </location>
    <ligand>
        <name>substrate</name>
    </ligand>
</feature>
<evidence type="ECO:0000256" key="12">
    <source>
        <dbReference type="ARBA" id="ARBA00022842"/>
    </source>
</evidence>
<dbReference type="STRING" id="4781.A0A0N7L727"/>
<name>A0A0N7L727_PLAHL</name>
<dbReference type="InterPro" id="IPR033895">
    <property type="entry name" value="GPT"/>
</dbReference>
<feature type="active site" description="Tele-phosphohistidine intermediate" evidence="19">
    <location>
        <position position="68"/>
    </location>
</feature>
<dbReference type="PANTHER" id="PTHR10571:SF0">
    <property type="entry name" value="UDP-N-ACETYLGLUCOSAMINE--DOLICHYL-PHOSPHATE N-ACETYLGLUCOSAMINEPHOSPHOTRANSFERASE"/>
    <property type="match status" value="1"/>
</dbReference>
<dbReference type="Proteomes" id="UP000054928">
    <property type="component" value="Unassembled WGS sequence"/>
</dbReference>
<feature type="transmembrane region" description="Helical" evidence="22">
    <location>
        <begin position="405"/>
        <end position="424"/>
    </location>
</feature>
<dbReference type="PANTHER" id="PTHR10571">
    <property type="entry name" value="UDP-N-ACETYLGLUCOSAMINE--DOLICHYL-PHOSPHATE N-ACETYLGLUCOSAMINEPHOSPHOTRANSFERASE"/>
    <property type="match status" value="1"/>
</dbReference>
<feature type="transmembrane region" description="Helical" evidence="22">
    <location>
        <begin position="493"/>
        <end position="513"/>
    </location>
</feature>
<evidence type="ECO:0000256" key="2">
    <source>
        <dbReference type="ARBA" id="ARBA00004477"/>
    </source>
</evidence>
<feature type="binding site" evidence="20">
    <location>
        <begin position="67"/>
        <end position="74"/>
    </location>
    <ligand>
        <name>substrate</name>
    </ligand>
</feature>
<feature type="region of interest" description="Disordered" evidence="21">
    <location>
        <begin position="289"/>
        <end position="333"/>
    </location>
</feature>
<evidence type="ECO:0000256" key="19">
    <source>
        <dbReference type="PIRSR" id="PIRSR613078-1"/>
    </source>
</evidence>
<comment type="cofactor">
    <cofactor evidence="1">
        <name>Mg(2+)</name>
        <dbReference type="ChEBI" id="CHEBI:18420"/>
    </cofactor>
</comment>
<evidence type="ECO:0000256" key="1">
    <source>
        <dbReference type="ARBA" id="ARBA00001946"/>
    </source>
</evidence>
<feature type="transmembrane region" description="Helical" evidence="22">
    <location>
        <begin position="674"/>
        <end position="696"/>
    </location>
</feature>
<dbReference type="GeneID" id="36397296"/>
<evidence type="ECO:0000256" key="14">
    <source>
        <dbReference type="ARBA" id="ARBA00023136"/>
    </source>
</evidence>
<comment type="similarity">
    <text evidence="4">Belongs to the glycosyltransferase 4 family.</text>
</comment>
<comment type="function">
    <text evidence="17">UDP-N-acetylglucosamine--dolichyl-phosphate N-acetylglucosaminephosphotransferase that operates in the biosynthetic pathway of dolichol-linked oligosaccharides, the glycan precursors employed in protein asparagine (N)-glycosylation. The assembly of dolichol-linked oligosaccharides begins on the cytosolic side of the endoplasmic reticulum membrane and finishes in its lumen. The sequential addition of sugars to dolichol pyrophosphate produces dolichol-linked oligosaccharides containing fourteen sugars, including two GlcNAcs, nine mannoses and three glucoses. Once assembled, the oligosaccharide is transferred from the lipid to nascent proteins by oligosaccharyltransferases. Catalyzes the initial step of dolichol-linked oligosaccharide biosynthesis, transfering GlcNAc-1-P from cytosolic UDP-GlcNAc onto the carrier lipid dolichyl phosphate (P-dolichol), yielding GlcNAc-P-P-dolichol embedded in the cytoplasmic leaflet of the endoplasmic reticulum membrane.</text>
</comment>